<protein>
    <submittedName>
        <fullName evidence="1">Uncharacterized protein</fullName>
    </submittedName>
</protein>
<name>A0A1X6MXC3_9APHY</name>
<dbReference type="AlphaFoldDB" id="A0A1X6MXC3"/>
<evidence type="ECO:0000313" key="2">
    <source>
        <dbReference type="Proteomes" id="UP000194127"/>
    </source>
</evidence>
<dbReference type="OrthoDB" id="2758168at2759"/>
<gene>
    <name evidence="1" type="ORF">POSPLADRAFT_1040323</name>
</gene>
<dbReference type="EMBL" id="KZ110599">
    <property type="protein sequence ID" value="OSX61014.1"/>
    <property type="molecule type" value="Genomic_DNA"/>
</dbReference>
<keyword evidence="2" id="KW-1185">Reference proteome</keyword>
<proteinExistence type="predicted"/>
<evidence type="ECO:0000313" key="1">
    <source>
        <dbReference type="EMBL" id="OSX61014.1"/>
    </source>
</evidence>
<accession>A0A1X6MXC3</accession>
<organism evidence="1 2">
    <name type="scientific">Postia placenta MAD-698-R-SB12</name>
    <dbReference type="NCBI Taxonomy" id="670580"/>
    <lineage>
        <taxon>Eukaryota</taxon>
        <taxon>Fungi</taxon>
        <taxon>Dikarya</taxon>
        <taxon>Basidiomycota</taxon>
        <taxon>Agaricomycotina</taxon>
        <taxon>Agaricomycetes</taxon>
        <taxon>Polyporales</taxon>
        <taxon>Adustoporiaceae</taxon>
        <taxon>Rhodonia</taxon>
    </lineage>
</organism>
<dbReference type="RefSeq" id="XP_024337808.1">
    <property type="nucleotide sequence ID" value="XM_024477721.1"/>
</dbReference>
<dbReference type="Proteomes" id="UP000194127">
    <property type="component" value="Unassembled WGS sequence"/>
</dbReference>
<reference evidence="1 2" key="1">
    <citation type="submission" date="2017-04" db="EMBL/GenBank/DDBJ databases">
        <title>Genome Sequence of the Model Brown-Rot Fungus Postia placenta SB12.</title>
        <authorList>
            <consortium name="DOE Joint Genome Institute"/>
            <person name="Gaskell J."/>
            <person name="Kersten P."/>
            <person name="Larrondo L.F."/>
            <person name="Canessa P."/>
            <person name="Martinez D."/>
            <person name="Hibbett D."/>
            <person name="Schmoll M."/>
            <person name="Kubicek C.P."/>
            <person name="Martinez A.T."/>
            <person name="Yadav J."/>
            <person name="Master E."/>
            <person name="Magnuson J.K."/>
            <person name="James T."/>
            <person name="Yaver D."/>
            <person name="Berka R."/>
            <person name="Labutti K."/>
            <person name="Lipzen A."/>
            <person name="Aerts A."/>
            <person name="Barry K."/>
            <person name="Henrissat B."/>
            <person name="Blanchette R."/>
            <person name="Grigoriev I."/>
            <person name="Cullen D."/>
        </authorList>
    </citation>
    <scope>NUCLEOTIDE SEQUENCE [LARGE SCALE GENOMIC DNA]</scope>
    <source>
        <strain evidence="1 2">MAD-698-R-SB12</strain>
    </source>
</reference>
<dbReference type="GeneID" id="36322671"/>
<sequence>MLRVCNAALPVPFKTSGLRVTQRSGAGRRVSGTLSSGFSTTIIHELPAGQRSTDYTPCYTNSITTLDASRLGSSDVITLSGTTTQVWDRTTLARRSKPTAKGSWWKRVQAPNGRARDGAFTEVNTGSPWLSNDISTASSQFPHKPRGWLYYYRPPSRPPTAGEVRFRLLPPTGELDFASGTDLSLRFGRLPYAIRLLEIATSTRYRTLANVLLRDQLISQDLLEYWKKQTNIRIIHRKTSQSLFGIEDPFIINLSDDLFTPFLWLGEDLVRGPRFRTQWWDLRGHVSGPAYTGQILCRFERSTLPNHAQRRVVVLRVLEIIEPIRPIVPDYDGFLEPPAEGALLQRGCKPVSIDIDSVHSKDTWNPLKVLYDRAYSPQADVVS</sequence>